<dbReference type="SUPFAM" id="SSF51735">
    <property type="entry name" value="NAD(P)-binding Rossmann-fold domains"/>
    <property type="match status" value="1"/>
</dbReference>
<dbReference type="Proteomes" id="UP001500954">
    <property type="component" value="Unassembled WGS sequence"/>
</dbReference>
<name>A0ABP6X2M6_9FLAO</name>
<organism evidence="3 4">
    <name type="scientific">Snuella lapsa</name>
    <dbReference type="NCBI Taxonomy" id="870481"/>
    <lineage>
        <taxon>Bacteria</taxon>
        <taxon>Pseudomonadati</taxon>
        <taxon>Bacteroidota</taxon>
        <taxon>Flavobacteriia</taxon>
        <taxon>Flavobacteriales</taxon>
        <taxon>Flavobacteriaceae</taxon>
        <taxon>Snuella</taxon>
    </lineage>
</organism>
<dbReference type="RefSeq" id="WP_345004443.1">
    <property type="nucleotide sequence ID" value="NZ_BAABCY010000019.1"/>
</dbReference>
<proteinExistence type="predicted"/>
<protein>
    <submittedName>
        <fullName evidence="3">Gfo/Idh/MocA family oxidoreductase</fullName>
    </submittedName>
</protein>
<dbReference type="EMBL" id="BAABCY010000019">
    <property type="protein sequence ID" value="GAA3558549.1"/>
    <property type="molecule type" value="Genomic_DNA"/>
</dbReference>
<dbReference type="SUPFAM" id="SSF55347">
    <property type="entry name" value="Glyceraldehyde-3-phosphate dehydrogenase-like, C-terminal domain"/>
    <property type="match status" value="1"/>
</dbReference>
<comment type="caution">
    <text evidence="3">The sequence shown here is derived from an EMBL/GenBank/DDBJ whole genome shotgun (WGS) entry which is preliminary data.</text>
</comment>
<sequence>MENSQTRRQFLSAVSMLAAGTMVEASSLHFPFLGRKLKVVLVGTGVRGTSFWGKRLVEVYPEIIEFVGLCDINPGRVAYAKKYMGVGCGTYTNFDKMVIENKPDLVIVTTTDATHHEYIVRALQLGCDVLTEKPLTIDEHKCQQIIDAERKYNNKVVVGFNYRWSPYSTKIKELLQNNEIGKVTSVDFHWYLNTYHGASYFRRWHGLRQTGGTLLVHKATHHFDLLNWWLDSDPKEVFAYGDLEHYGSVNAFRGNNCRDCEYAKKCDYYWDITKSERDMDLYVNNEKHDGYIRDNCLFRKDINIYDKMSAQVKYANNTVVNYSLTTYSPFEGWRIAFNGTEGRIEAWLDIPYHKKEALTQEALHALEMRQGGKEVTKYEPVIVHKLWNDHSTIQVPYERGGHGGGDKRLHDKVFVNPGTKDPFDRAAGVRDGAMSVLIGVAARKSIESGDPVRISELTDLEPRAKRLL</sequence>
<feature type="domain" description="Gfo/Idh/MocA-like oxidoreductase C-terminal" evidence="2">
    <location>
        <begin position="172"/>
        <end position="453"/>
    </location>
</feature>
<gene>
    <name evidence="3" type="ORF">GCM10022395_07170</name>
</gene>
<dbReference type="PANTHER" id="PTHR43377">
    <property type="entry name" value="BILIVERDIN REDUCTASE A"/>
    <property type="match status" value="1"/>
</dbReference>
<dbReference type="PANTHER" id="PTHR43377:SF2">
    <property type="entry name" value="BINDING ROSSMANN FOLD OXIDOREDUCTASE, PUTATIVE (AFU_ORTHOLOGUE AFUA_4G00560)-RELATED"/>
    <property type="match status" value="1"/>
</dbReference>
<keyword evidence="4" id="KW-1185">Reference proteome</keyword>
<dbReference type="InterPro" id="IPR004104">
    <property type="entry name" value="Gfo/Idh/MocA-like_OxRdtase_C"/>
</dbReference>
<feature type="domain" description="Gfo/Idh/MocA-like oxidoreductase N-terminal" evidence="1">
    <location>
        <begin position="37"/>
        <end position="160"/>
    </location>
</feature>
<evidence type="ECO:0000313" key="4">
    <source>
        <dbReference type="Proteomes" id="UP001500954"/>
    </source>
</evidence>
<dbReference type="Pfam" id="PF01408">
    <property type="entry name" value="GFO_IDH_MocA"/>
    <property type="match status" value="1"/>
</dbReference>
<accession>A0ABP6X2M6</accession>
<dbReference type="InterPro" id="IPR000683">
    <property type="entry name" value="Gfo/Idh/MocA-like_OxRdtase_N"/>
</dbReference>
<dbReference type="Gene3D" id="3.30.360.10">
    <property type="entry name" value="Dihydrodipicolinate Reductase, domain 2"/>
    <property type="match status" value="1"/>
</dbReference>
<dbReference type="InterPro" id="IPR036291">
    <property type="entry name" value="NAD(P)-bd_dom_sf"/>
</dbReference>
<evidence type="ECO:0000313" key="3">
    <source>
        <dbReference type="EMBL" id="GAA3558549.1"/>
    </source>
</evidence>
<dbReference type="InterPro" id="IPR051450">
    <property type="entry name" value="Gfo/Idh/MocA_Oxidoreductases"/>
</dbReference>
<reference evidence="4" key="1">
    <citation type="journal article" date="2019" name="Int. J. Syst. Evol. Microbiol.">
        <title>The Global Catalogue of Microorganisms (GCM) 10K type strain sequencing project: providing services to taxonomists for standard genome sequencing and annotation.</title>
        <authorList>
            <consortium name="The Broad Institute Genomics Platform"/>
            <consortium name="The Broad Institute Genome Sequencing Center for Infectious Disease"/>
            <person name="Wu L."/>
            <person name="Ma J."/>
        </authorList>
    </citation>
    <scope>NUCLEOTIDE SEQUENCE [LARGE SCALE GENOMIC DNA]</scope>
    <source>
        <strain evidence="4">JCM 17111</strain>
    </source>
</reference>
<evidence type="ECO:0000259" key="2">
    <source>
        <dbReference type="Pfam" id="PF02894"/>
    </source>
</evidence>
<dbReference type="Pfam" id="PF02894">
    <property type="entry name" value="GFO_IDH_MocA_C"/>
    <property type="match status" value="1"/>
</dbReference>
<dbReference type="Gene3D" id="3.40.50.720">
    <property type="entry name" value="NAD(P)-binding Rossmann-like Domain"/>
    <property type="match status" value="1"/>
</dbReference>
<evidence type="ECO:0000259" key="1">
    <source>
        <dbReference type="Pfam" id="PF01408"/>
    </source>
</evidence>